<name>A0AAV9DYE5_ACOCL</name>
<feature type="domain" description="LOB" evidence="4">
    <location>
        <begin position="1"/>
        <end position="89"/>
    </location>
</feature>
<evidence type="ECO:0000256" key="2">
    <source>
        <dbReference type="SAM" id="Coils"/>
    </source>
</evidence>
<keyword evidence="6" id="KW-1185">Reference proteome</keyword>
<dbReference type="PANTHER" id="PTHR31529:SF4">
    <property type="entry name" value="LOB DOMAIN-CONTAINING PROTEIN 30"/>
    <property type="match status" value="1"/>
</dbReference>
<feature type="region of interest" description="Disordered" evidence="3">
    <location>
        <begin position="228"/>
        <end position="266"/>
    </location>
</feature>
<evidence type="ECO:0000313" key="5">
    <source>
        <dbReference type="EMBL" id="KAK1305889.1"/>
    </source>
</evidence>
<comment type="similarity">
    <text evidence="1">Belongs to the LOB domain-containing protein family.</text>
</comment>
<dbReference type="PANTHER" id="PTHR31529">
    <property type="entry name" value="LOB DOMAIN CONTAINING PROTEIN"/>
    <property type="match status" value="1"/>
</dbReference>
<dbReference type="AlphaFoldDB" id="A0AAV9DYE5"/>
<proteinExistence type="inferred from homology"/>
<reference evidence="5" key="1">
    <citation type="journal article" date="2023" name="Nat. Commun.">
        <title>Diploid and tetraploid genomes of Acorus and the evolution of monocots.</title>
        <authorList>
            <person name="Ma L."/>
            <person name="Liu K.W."/>
            <person name="Li Z."/>
            <person name="Hsiao Y.Y."/>
            <person name="Qi Y."/>
            <person name="Fu T."/>
            <person name="Tang G.D."/>
            <person name="Zhang D."/>
            <person name="Sun W.H."/>
            <person name="Liu D.K."/>
            <person name="Li Y."/>
            <person name="Chen G.Z."/>
            <person name="Liu X.D."/>
            <person name="Liao X.Y."/>
            <person name="Jiang Y.T."/>
            <person name="Yu X."/>
            <person name="Hao Y."/>
            <person name="Huang J."/>
            <person name="Zhao X.W."/>
            <person name="Ke S."/>
            <person name="Chen Y.Y."/>
            <person name="Wu W.L."/>
            <person name="Hsu J.L."/>
            <person name="Lin Y.F."/>
            <person name="Huang M.D."/>
            <person name="Li C.Y."/>
            <person name="Huang L."/>
            <person name="Wang Z.W."/>
            <person name="Zhao X."/>
            <person name="Zhong W.Y."/>
            <person name="Peng D.H."/>
            <person name="Ahmad S."/>
            <person name="Lan S."/>
            <person name="Zhang J.S."/>
            <person name="Tsai W.C."/>
            <person name="Van de Peer Y."/>
            <person name="Liu Z.J."/>
        </authorList>
    </citation>
    <scope>NUCLEOTIDE SEQUENCE</scope>
    <source>
        <strain evidence="5">CP</strain>
    </source>
</reference>
<dbReference type="PROSITE" id="PS50891">
    <property type="entry name" value="LOB"/>
    <property type="match status" value="1"/>
</dbReference>
<accession>A0AAV9DYE5</accession>
<comment type="caution">
    <text evidence="5">The sequence shown here is derived from an EMBL/GenBank/DDBJ whole genome shotgun (WGS) entry which is preliminary data.</text>
</comment>
<organism evidence="5 6">
    <name type="scientific">Acorus calamus</name>
    <name type="common">Sweet flag</name>
    <dbReference type="NCBI Taxonomy" id="4465"/>
    <lineage>
        <taxon>Eukaryota</taxon>
        <taxon>Viridiplantae</taxon>
        <taxon>Streptophyta</taxon>
        <taxon>Embryophyta</taxon>
        <taxon>Tracheophyta</taxon>
        <taxon>Spermatophyta</taxon>
        <taxon>Magnoliopsida</taxon>
        <taxon>Liliopsida</taxon>
        <taxon>Acoraceae</taxon>
        <taxon>Acorus</taxon>
    </lineage>
</organism>
<dbReference type="Pfam" id="PF03195">
    <property type="entry name" value="LOB"/>
    <property type="match status" value="1"/>
</dbReference>
<evidence type="ECO:0000259" key="4">
    <source>
        <dbReference type="PROSITE" id="PS50891"/>
    </source>
</evidence>
<dbReference type="InterPro" id="IPR004883">
    <property type="entry name" value="LOB"/>
</dbReference>
<dbReference type="GO" id="GO:0045893">
    <property type="term" value="P:positive regulation of DNA-templated transcription"/>
    <property type="evidence" value="ECO:0007669"/>
    <property type="project" value="TreeGrafter"/>
</dbReference>
<feature type="compositionally biased region" description="Basic residues" evidence="3">
    <location>
        <begin position="254"/>
        <end position="266"/>
    </location>
</feature>
<reference evidence="5" key="2">
    <citation type="submission" date="2023-06" db="EMBL/GenBank/DDBJ databases">
        <authorList>
            <person name="Ma L."/>
            <person name="Liu K.-W."/>
            <person name="Li Z."/>
            <person name="Hsiao Y.-Y."/>
            <person name="Qi Y."/>
            <person name="Fu T."/>
            <person name="Tang G."/>
            <person name="Zhang D."/>
            <person name="Sun W.-H."/>
            <person name="Liu D.-K."/>
            <person name="Li Y."/>
            <person name="Chen G.-Z."/>
            <person name="Liu X.-D."/>
            <person name="Liao X.-Y."/>
            <person name="Jiang Y.-T."/>
            <person name="Yu X."/>
            <person name="Hao Y."/>
            <person name="Huang J."/>
            <person name="Zhao X.-W."/>
            <person name="Ke S."/>
            <person name="Chen Y.-Y."/>
            <person name="Wu W.-L."/>
            <person name="Hsu J.-L."/>
            <person name="Lin Y.-F."/>
            <person name="Huang M.-D."/>
            <person name="Li C.-Y."/>
            <person name="Huang L."/>
            <person name="Wang Z.-W."/>
            <person name="Zhao X."/>
            <person name="Zhong W.-Y."/>
            <person name="Peng D.-H."/>
            <person name="Ahmad S."/>
            <person name="Lan S."/>
            <person name="Zhang J.-S."/>
            <person name="Tsai W.-C."/>
            <person name="Van De Peer Y."/>
            <person name="Liu Z.-J."/>
        </authorList>
    </citation>
    <scope>NUCLEOTIDE SEQUENCE</scope>
    <source>
        <strain evidence="5">CP</strain>
        <tissue evidence="5">Leaves</tissue>
    </source>
</reference>
<dbReference type="EMBL" id="JAUJYO010000010">
    <property type="protein sequence ID" value="KAK1305889.1"/>
    <property type="molecule type" value="Genomic_DNA"/>
</dbReference>
<evidence type="ECO:0000256" key="3">
    <source>
        <dbReference type="SAM" id="MobiDB-lite"/>
    </source>
</evidence>
<evidence type="ECO:0000256" key="1">
    <source>
        <dbReference type="ARBA" id="ARBA00005474"/>
    </source>
</evidence>
<dbReference type="GO" id="GO:0005634">
    <property type="term" value="C:nucleus"/>
    <property type="evidence" value="ECO:0007669"/>
    <property type="project" value="TreeGrafter"/>
</dbReference>
<dbReference type="Proteomes" id="UP001180020">
    <property type="component" value="Unassembled WGS sequence"/>
</dbReference>
<feature type="coiled-coil region" evidence="2">
    <location>
        <begin position="68"/>
        <end position="123"/>
    </location>
</feature>
<keyword evidence="2" id="KW-0175">Coiled coil</keyword>
<gene>
    <name evidence="5" type="primary">LBD36</name>
    <name evidence="5" type="ORF">QJS10_CPA10g01569</name>
</gene>
<evidence type="ECO:0000313" key="6">
    <source>
        <dbReference type="Proteomes" id="UP001180020"/>
    </source>
</evidence>
<dbReference type="GO" id="GO:0009755">
    <property type="term" value="P:hormone-mediated signaling pathway"/>
    <property type="evidence" value="ECO:0007669"/>
    <property type="project" value="TreeGrafter"/>
</dbReference>
<sequence>MANCVFAPQFPPDQSERFASVHRVFGASNVSKILQDIDISQRNHAVDTLVYEAEARLQNPVYGPVAYIALLNETNQQIQHQLTLINRELSNYYNFLPPNPMHLSSVEQQQEQVRIEHQQQQQQMLEAHMMEMPTGHDQQQMMIMHGLEQQPTQMTSVTNQRQMMMHDQQQQSLQTAAMPMQRQMMMHVLQQQPSKMATVVGQRHMIVHEQQQQPPNLAVVARHQEIMMHGQHQQEQPPEMLEVAEQEQQQQQQRSRHGAKRRLASS</sequence>
<protein>
    <submittedName>
        <fullName evidence="5">LOB domain-containing protein 36</fullName>
    </submittedName>
</protein>